<dbReference type="EMBL" id="OE006071">
    <property type="protein sequence ID" value="CAD7462431.1"/>
    <property type="molecule type" value="Genomic_DNA"/>
</dbReference>
<dbReference type="PANTHER" id="PTHR15591:SF19">
    <property type="entry name" value="RUN DOMAIN-CONTAINING PROTEIN 1 ISOFORM X1"/>
    <property type="match status" value="1"/>
</dbReference>
<reference evidence="2" key="1">
    <citation type="submission" date="2020-11" db="EMBL/GenBank/DDBJ databases">
        <authorList>
            <person name="Tran Van P."/>
        </authorList>
    </citation>
    <scope>NUCLEOTIDE SEQUENCE</scope>
</reference>
<protein>
    <recommendedName>
        <fullName evidence="1">RUN domain-containing protein</fullName>
    </recommendedName>
</protein>
<evidence type="ECO:0000259" key="1">
    <source>
        <dbReference type="Pfam" id="PF26030"/>
    </source>
</evidence>
<proteinExistence type="predicted"/>
<gene>
    <name evidence="2" type="ORF">TTEB3V08_LOCUS10324</name>
</gene>
<organism evidence="2">
    <name type="scientific">Timema tahoe</name>
    <dbReference type="NCBI Taxonomy" id="61484"/>
    <lineage>
        <taxon>Eukaryota</taxon>
        <taxon>Metazoa</taxon>
        <taxon>Ecdysozoa</taxon>
        <taxon>Arthropoda</taxon>
        <taxon>Hexapoda</taxon>
        <taxon>Insecta</taxon>
        <taxon>Pterygota</taxon>
        <taxon>Neoptera</taxon>
        <taxon>Polyneoptera</taxon>
        <taxon>Phasmatodea</taxon>
        <taxon>Timematodea</taxon>
        <taxon>Timematoidea</taxon>
        <taxon>Timematidae</taxon>
        <taxon>Timema</taxon>
    </lineage>
</organism>
<evidence type="ECO:0000313" key="2">
    <source>
        <dbReference type="EMBL" id="CAD7462431.1"/>
    </source>
</evidence>
<sequence>MNDIIYIGSKTISIHSSNSCYEVQRLRDLEEQQELLNSSLIALTSHFAQVQFRLRQIVDAPATEKEDLLKDLEVFAFRGIPEVCEIKLSRESLSQHEGESLGEKILEQRTKQKELISQLKLQLEDLEKYAYETGEAGLPQCVILERQKVILDQLKGKLNLNVDDIDKLTTDDLRTQVDFAISQFVNPLKMKEHLVTQLKTQISDLERFIQFLQGDGTPVEYLKHKECTCTCPDHNISSSKAATSRNLRGRSEDESYHHLAVTLAKPNVEGLKLAKGAQGNPNNCIHSDYTSDSEDAPIILCNAKLASAVRKQLTPSIRDLIQHGLMPFYIVVFIMASSHKRRMLTEKELNEIISNWESASDMSDINYIDDGVSSSSSEQEPEYEVDADDNMTQIQVLFHQNTIVGAYGSAHLDVHMFESSSELYLEPRTVSWILDVLRSAHGFGVVMQTSQKRPE</sequence>
<dbReference type="AlphaFoldDB" id="A0A7R9NZT4"/>
<accession>A0A7R9NZT4</accession>
<feature type="domain" description="RUN" evidence="1">
    <location>
        <begin position="111"/>
        <end position="214"/>
    </location>
</feature>
<name>A0A7R9NZT4_9NEOP</name>
<dbReference type="Pfam" id="PF26030">
    <property type="entry name" value="RUNDC1"/>
    <property type="match status" value="1"/>
</dbReference>
<dbReference type="InterPro" id="IPR047343">
    <property type="entry name" value="RUSC1_2"/>
</dbReference>
<dbReference type="InterPro" id="IPR058732">
    <property type="entry name" value="RUNDC1_M"/>
</dbReference>
<dbReference type="PANTHER" id="PTHR15591">
    <property type="entry name" value="RUN AND SH3 DOMAIN CONTAINING"/>
    <property type="match status" value="1"/>
</dbReference>